<dbReference type="Proteomes" id="UP000197290">
    <property type="component" value="Unassembled WGS sequence"/>
</dbReference>
<dbReference type="EMBL" id="NBBI01000013">
    <property type="protein sequence ID" value="OWK27565.1"/>
    <property type="molecule type" value="Genomic_DNA"/>
</dbReference>
<evidence type="ECO:0000313" key="1">
    <source>
        <dbReference type="EMBL" id="OWK27565.1"/>
    </source>
</evidence>
<comment type="caution">
    <text evidence="1">The sequence shown here is derived from an EMBL/GenBank/DDBJ whole genome shotgun (WGS) entry which is preliminary data.</text>
</comment>
<protein>
    <submittedName>
        <fullName evidence="1">Uncharacterized protein</fullName>
    </submittedName>
</protein>
<sequence>MPATSQRRPAQLDELDRLTPRWDDIVRRAALATRSMRETHQLEEDAQAFADDLVAAFRGRNARRPSAAPLRVSADGHSALF</sequence>
<dbReference type="AlphaFoldDB" id="A0A245ZCY8"/>
<dbReference type="OrthoDB" id="7583696at2"/>
<reference evidence="1 2" key="1">
    <citation type="submission" date="2017-03" db="EMBL/GenBank/DDBJ databases">
        <title>Genome sequence of Sphingomonas dokdonensis DSM 21029.</title>
        <authorList>
            <person name="Poehlein A."/>
            <person name="Wuebbeler J.H."/>
            <person name="Steinbuechel A."/>
            <person name="Daniel R."/>
        </authorList>
    </citation>
    <scope>NUCLEOTIDE SEQUENCE [LARGE SCALE GENOMIC DNA]</scope>
    <source>
        <strain evidence="1 2">DSM 21029</strain>
    </source>
</reference>
<name>A0A245ZCY8_9SPHN</name>
<gene>
    <name evidence="1" type="ORF">SPDO_32480</name>
</gene>
<accession>A0A245ZCY8</accession>
<evidence type="ECO:0000313" key="2">
    <source>
        <dbReference type="Proteomes" id="UP000197290"/>
    </source>
</evidence>
<dbReference type="RefSeq" id="WP_088368550.1">
    <property type="nucleotide sequence ID" value="NZ_NBBI01000013.1"/>
</dbReference>
<organism evidence="1 2">
    <name type="scientific">Sphingomonas dokdonensis</name>
    <dbReference type="NCBI Taxonomy" id="344880"/>
    <lineage>
        <taxon>Bacteria</taxon>
        <taxon>Pseudomonadati</taxon>
        <taxon>Pseudomonadota</taxon>
        <taxon>Alphaproteobacteria</taxon>
        <taxon>Sphingomonadales</taxon>
        <taxon>Sphingomonadaceae</taxon>
        <taxon>Sphingomonas</taxon>
    </lineage>
</organism>
<keyword evidence="2" id="KW-1185">Reference proteome</keyword>
<proteinExistence type="predicted"/>